<dbReference type="PROSITE" id="PS50118">
    <property type="entry name" value="HMG_BOX_2"/>
    <property type="match status" value="1"/>
</dbReference>
<feature type="non-terminal residue" evidence="6">
    <location>
        <position position="1"/>
    </location>
</feature>
<evidence type="ECO:0000313" key="6">
    <source>
        <dbReference type="EMBL" id="GMR52540.1"/>
    </source>
</evidence>
<dbReference type="Proteomes" id="UP001328107">
    <property type="component" value="Unassembled WGS sequence"/>
</dbReference>
<dbReference type="InterPro" id="IPR009071">
    <property type="entry name" value="HMG_box_dom"/>
</dbReference>
<comment type="caution">
    <text evidence="6">The sequence shown here is derived from an EMBL/GenBank/DDBJ whole genome shotgun (WGS) entry which is preliminary data.</text>
</comment>
<accession>A0AAN5CYD2</accession>
<dbReference type="Gene3D" id="1.10.30.10">
    <property type="entry name" value="High mobility group box domain"/>
    <property type="match status" value="1"/>
</dbReference>
<feature type="DNA-binding region" description="HMG box" evidence="4">
    <location>
        <begin position="16"/>
        <end position="84"/>
    </location>
</feature>
<dbReference type="Pfam" id="PF00505">
    <property type="entry name" value="HMG_box"/>
    <property type="match status" value="1"/>
</dbReference>
<comment type="subcellular location">
    <subcellularLocation>
        <location evidence="1">Nucleus</location>
    </subcellularLocation>
</comment>
<reference evidence="7" key="1">
    <citation type="submission" date="2022-10" db="EMBL/GenBank/DDBJ databases">
        <title>Genome assembly of Pristionchus species.</title>
        <authorList>
            <person name="Yoshida K."/>
            <person name="Sommer R.J."/>
        </authorList>
    </citation>
    <scope>NUCLEOTIDE SEQUENCE [LARGE SCALE GENOMIC DNA]</scope>
    <source>
        <strain evidence="7">RS5460</strain>
    </source>
</reference>
<keyword evidence="7" id="KW-1185">Reference proteome</keyword>
<organism evidence="6 7">
    <name type="scientific">Pristionchus mayeri</name>
    <dbReference type="NCBI Taxonomy" id="1317129"/>
    <lineage>
        <taxon>Eukaryota</taxon>
        <taxon>Metazoa</taxon>
        <taxon>Ecdysozoa</taxon>
        <taxon>Nematoda</taxon>
        <taxon>Chromadorea</taxon>
        <taxon>Rhabditida</taxon>
        <taxon>Rhabditina</taxon>
        <taxon>Diplogasteromorpha</taxon>
        <taxon>Diplogasteroidea</taxon>
        <taxon>Neodiplogasteridae</taxon>
        <taxon>Pristionchus</taxon>
    </lineage>
</organism>
<dbReference type="GO" id="GO:0005634">
    <property type="term" value="C:nucleus"/>
    <property type="evidence" value="ECO:0007669"/>
    <property type="project" value="UniProtKB-SubCell"/>
</dbReference>
<evidence type="ECO:0000256" key="3">
    <source>
        <dbReference type="ARBA" id="ARBA00023242"/>
    </source>
</evidence>
<dbReference type="GO" id="GO:0006357">
    <property type="term" value="P:regulation of transcription by RNA polymerase II"/>
    <property type="evidence" value="ECO:0007669"/>
    <property type="project" value="TreeGrafter"/>
</dbReference>
<dbReference type="PANTHER" id="PTHR45781:SF1">
    <property type="entry name" value="HMG BOX DOMAIN-CONTAINING PROTEIN"/>
    <property type="match status" value="1"/>
</dbReference>
<evidence type="ECO:0000259" key="5">
    <source>
        <dbReference type="PROSITE" id="PS50118"/>
    </source>
</evidence>
<gene>
    <name evidence="6" type="ORF">PMAYCL1PPCAC_22735</name>
</gene>
<proteinExistence type="predicted"/>
<dbReference type="SUPFAM" id="SSF47095">
    <property type="entry name" value="HMG-box"/>
    <property type="match status" value="1"/>
</dbReference>
<evidence type="ECO:0000313" key="7">
    <source>
        <dbReference type="Proteomes" id="UP001328107"/>
    </source>
</evidence>
<dbReference type="InterPro" id="IPR036910">
    <property type="entry name" value="HMG_box_dom_sf"/>
</dbReference>
<dbReference type="AlphaFoldDB" id="A0AAN5CYD2"/>
<protein>
    <recommendedName>
        <fullName evidence="5">HMG box domain-containing protein</fullName>
    </recommendedName>
</protein>
<keyword evidence="3 4" id="KW-0539">Nucleus</keyword>
<dbReference type="InterPro" id="IPR051365">
    <property type="entry name" value="TOX_HMG-box_domain"/>
</dbReference>
<evidence type="ECO:0000256" key="2">
    <source>
        <dbReference type="ARBA" id="ARBA00023125"/>
    </source>
</evidence>
<evidence type="ECO:0000256" key="1">
    <source>
        <dbReference type="ARBA" id="ARBA00004123"/>
    </source>
</evidence>
<keyword evidence="2 4" id="KW-0238">DNA-binding</keyword>
<dbReference type="PANTHER" id="PTHR45781">
    <property type="entry name" value="AGAP000281-PA"/>
    <property type="match status" value="1"/>
</dbReference>
<sequence>ELENVAQSKKGKMRSAECEKSMYAVFFKQQQPIVKSLHPRASFGEISRLIAAAWEKVDNEQKKQFKLAAAAAKREEMRRRIALRTIQLCGGSN</sequence>
<dbReference type="EMBL" id="BTRK01000005">
    <property type="protein sequence ID" value="GMR52540.1"/>
    <property type="molecule type" value="Genomic_DNA"/>
</dbReference>
<dbReference type="GO" id="GO:0031490">
    <property type="term" value="F:chromatin DNA binding"/>
    <property type="evidence" value="ECO:0007669"/>
    <property type="project" value="TreeGrafter"/>
</dbReference>
<feature type="domain" description="HMG box" evidence="5">
    <location>
        <begin position="16"/>
        <end position="84"/>
    </location>
</feature>
<evidence type="ECO:0000256" key="4">
    <source>
        <dbReference type="PROSITE-ProRule" id="PRU00267"/>
    </source>
</evidence>
<name>A0AAN5CYD2_9BILA</name>